<sequence length="228" mass="25415">MYRGSSVDFSSIPKGYDTVLDWLLADGPAALAIRRSLIKPGKPSMTKFMGNLVNEHIGLSELIPQFRSASSTLQEALKKYPNAKVTVYGHSLGSMNGQYALASLSIDQLKRINGGYLYEGPNIYSILNKDKRAIAGLLRNYNVHNYTDWWDAVSLGFGVNFKEIVGSVEYVSTKWTGSIGEQHSWGGYIFGKDGKLEIMVESLKPMYGFLSRFMKKLVVKVVNPKRLC</sequence>
<dbReference type="SUPFAM" id="SSF53474">
    <property type="entry name" value="alpha/beta-Hydrolases"/>
    <property type="match status" value="1"/>
</dbReference>
<proteinExistence type="predicted"/>
<dbReference type="AlphaFoldDB" id="A0AAU9DEV8"/>
<accession>A0AAU9DEV8</accession>
<dbReference type="Proteomes" id="UP001321861">
    <property type="component" value="Chromosome"/>
</dbReference>
<evidence type="ECO:0008006" key="3">
    <source>
        <dbReference type="Google" id="ProtNLM"/>
    </source>
</evidence>
<gene>
    <name evidence="1" type="ORF">XA3_18730</name>
</gene>
<dbReference type="Gene3D" id="3.40.50.1820">
    <property type="entry name" value="alpha/beta hydrolase"/>
    <property type="match status" value="1"/>
</dbReference>
<dbReference type="InterPro" id="IPR029058">
    <property type="entry name" value="AB_hydrolase_fold"/>
</dbReference>
<protein>
    <recommendedName>
        <fullName evidence="3">Fungal lipase-like domain-containing protein</fullName>
    </recommendedName>
</protein>
<keyword evidence="2" id="KW-1185">Reference proteome</keyword>
<name>A0AAU9DEV8_9LACO</name>
<reference evidence="1 2" key="1">
    <citation type="journal article" date="2023" name="Microbiol. Spectr.">
        <title>Symbiosis of Carpenter Bees with Uncharacterized Lactic Acid Bacteria Showing NAD Auxotrophy.</title>
        <authorList>
            <person name="Kawasaki S."/>
            <person name="Ozawa K."/>
            <person name="Mori T."/>
            <person name="Yamamoto A."/>
            <person name="Ito M."/>
            <person name="Ohkuma M."/>
            <person name="Sakamoto M."/>
            <person name="Matsutani M."/>
        </authorList>
    </citation>
    <scope>NUCLEOTIDE SEQUENCE [LARGE SCALE GENOMIC DNA]</scope>
    <source>
        <strain evidence="1 2">XA3</strain>
    </source>
</reference>
<organism evidence="1 2">
    <name type="scientific">Xylocopilactobacillus apicola</name>
    <dbReference type="NCBI Taxonomy" id="2932184"/>
    <lineage>
        <taxon>Bacteria</taxon>
        <taxon>Bacillati</taxon>
        <taxon>Bacillota</taxon>
        <taxon>Bacilli</taxon>
        <taxon>Lactobacillales</taxon>
        <taxon>Lactobacillaceae</taxon>
        <taxon>Xylocopilactobacillus</taxon>
    </lineage>
</organism>
<dbReference type="RefSeq" id="WP_317635225.1">
    <property type="nucleotide sequence ID" value="NZ_AP026802.1"/>
</dbReference>
<dbReference type="EMBL" id="AP026802">
    <property type="protein sequence ID" value="BDR59432.1"/>
    <property type="molecule type" value="Genomic_DNA"/>
</dbReference>
<evidence type="ECO:0000313" key="1">
    <source>
        <dbReference type="EMBL" id="BDR59432.1"/>
    </source>
</evidence>
<dbReference type="KEGG" id="xap:XA3_18730"/>
<evidence type="ECO:0000313" key="2">
    <source>
        <dbReference type="Proteomes" id="UP001321861"/>
    </source>
</evidence>